<feature type="domain" description="Fumarylacetoacetase-like C-terminal" evidence="3">
    <location>
        <begin position="77"/>
        <end position="279"/>
    </location>
</feature>
<evidence type="ECO:0000256" key="1">
    <source>
        <dbReference type="ARBA" id="ARBA00010211"/>
    </source>
</evidence>
<evidence type="ECO:0000313" key="5">
    <source>
        <dbReference type="Proteomes" id="UP000032360"/>
    </source>
</evidence>
<keyword evidence="2" id="KW-0479">Metal-binding</keyword>
<comment type="similarity">
    <text evidence="1">Belongs to the FAH family.</text>
</comment>
<dbReference type="Proteomes" id="UP000032360">
    <property type="component" value="Unassembled WGS sequence"/>
</dbReference>
<dbReference type="STRING" id="1280514.AXFE_27470"/>
<dbReference type="InterPro" id="IPR011234">
    <property type="entry name" value="Fumarylacetoacetase-like_C"/>
</dbReference>
<dbReference type="GO" id="GO:0050385">
    <property type="term" value="F:ureidoglycolate lyase activity"/>
    <property type="evidence" value="ECO:0007669"/>
    <property type="project" value="UniProtKB-EC"/>
</dbReference>
<dbReference type="GO" id="GO:0044281">
    <property type="term" value="P:small molecule metabolic process"/>
    <property type="evidence" value="ECO:0007669"/>
    <property type="project" value="UniProtKB-ARBA"/>
</dbReference>
<dbReference type="EMBL" id="JXYS01000084">
    <property type="protein sequence ID" value="KJF16403.1"/>
    <property type="molecule type" value="Genomic_DNA"/>
</dbReference>
<comment type="caution">
    <text evidence="4">The sequence shown here is derived from an EMBL/GenBank/DDBJ whole genome shotgun (WGS) entry which is preliminary data.</text>
</comment>
<evidence type="ECO:0000259" key="3">
    <source>
        <dbReference type="Pfam" id="PF01557"/>
    </source>
</evidence>
<name>A0A0D8HEQ9_9ACTN</name>
<dbReference type="AlphaFoldDB" id="A0A0D8HEQ9"/>
<dbReference type="SUPFAM" id="SSF56529">
    <property type="entry name" value="FAH"/>
    <property type="match status" value="1"/>
</dbReference>
<dbReference type="InterPro" id="IPR036663">
    <property type="entry name" value="Fumarylacetoacetase_C_sf"/>
</dbReference>
<evidence type="ECO:0000256" key="2">
    <source>
        <dbReference type="ARBA" id="ARBA00022723"/>
    </source>
</evidence>
<dbReference type="GO" id="GO:0046872">
    <property type="term" value="F:metal ion binding"/>
    <property type="evidence" value="ECO:0007669"/>
    <property type="project" value="UniProtKB-KW"/>
</dbReference>
<dbReference type="EC" id="4.3.2.3" evidence="4"/>
<organism evidence="4 5">
    <name type="scientific">Acidithrix ferrooxidans</name>
    <dbReference type="NCBI Taxonomy" id="1280514"/>
    <lineage>
        <taxon>Bacteria</taxon>
        <taxon>Bacillati</taxon>
        <taxon>Actinomycetota</taxon>
        <taxon>Acidimicrobiia</taxon>
        <taxon>Acidimicrobiales</taxon>
        <taxon>Acidimicrobiaceae</taxon>
        <taxon>Acidithrix</taxon>
    </lineage>
</organism>
<dbReference type="Pfam" id="PF01557">
    <property type="entry name" value="FAA_hydrolase"/>
    <property type="match status" value="1"/>
</dbReference>
<dbReference type="PATRIC" id="fig|1280514.3.peg.3600"/>
<reference evidence="4 5" key="1">
    <citation type="submission" date="2015-01" db="EMBL/GenBank/DDBJ databases">
        <title>Draft genome of the acidophilic iron oxidizer Acidithrix ferrooxidans strain Py-F3.</title>
        <authorList>
            <person name="Poehlein A."/>
            <person name="Eisen S."/>
            <person name="Schloemann M."/>
            <person name="Johnson B.D."/>
            <person name="Daniel R."/>
            <person name="Muehling M."/>
        </authorList>
    </citation>
    <scope>NUCLEOTIDE SEQUENCE [LARGE SCALE GENOMIC DNA]</scope>
    <source>
        <strain evidence="4 5">Py-F3</strain>
    </source>
</reference>
<keyword evidence="4" id="KW-0456">Lyase</keyword>
<gene>
    <name evidence="4" type="ORF">AXFE_27470</name>
</gene>
<dbReference type="OrthoDB" id="9805307at2"/>
<evidence type="ECO:0000313" key="4">
    <source>
        <dbReference type="EMBL" id="KJF16403.1"/>
    </source>
</evidence>
<accession>A0A0D8HEQ9</accession>
<dbReference type="PANTHER" id="PTHR42796:SF4">
    <property type="entry name" value="FUMARYLACETOACETATE HYDROLASE DOMAIN-CONTAINING PROTEIN 2A"/>
    <property type="match status" value="1"/>
</dbReference>
<keyword evidence="5" id="KW-1185">Reference proteome</keyword>
<dbReference type="PANTHER" id="PTHR42796">
    <property type="entry name" value="FUMARYLACETOACETATE HYDROLASE DOMAIN-CONTAINING PROTEIN 2A-RELATED"/>
    <property type="match status" value="1"/>
</dbReference>
<dbReference type="InterPro" id="IPR051121">
    <property type="entry name" value="FAH"/>
</dbReference>
<protein>
    <submittedName>
        <fullName evidence="4">Ureidoglycolate lyase</fullName>
        <ecNumber evidence="4">4.3.2.3</ecNumber>
    </submittedName>
</protein>
<proteinExistence type="inferred from homology"/>
<dbReference type="Gene3D" id="3.90.850.10">
    <property type="entry name" value="Fumarylacetoacetase-like, C-terminal domain"/>
    <property type="match status" value="1"/>
</dbReference>
<sequence length="291" mass="31985">MGRHVRLANLSGRATLLFDQGYSDVATLSKGRFSSDPQNLFEVWRDFEEWMDQAQPQKDGSPEISLLGTPTPRPGQIFAIGLNYRSHANEAGYDRSGLPQVFTKFPSSIAGPYTKVQVVTPRLDWEIELVVVMARNGRRIKEEDAWSYVAGLMVGQDLSARDVQLSGSSPQWSLGKSFEHFGPVGPSITLASKLLNRDDLILEGRLNQVLVQRARSSEMIWSVSELIGRLSSVCELRAGDLIFTGTPSGVGNRMDPPRYLKAGDRLSSTIGDLGEIVSDFVEPTEAREGAG</sequence>